<dbReference type="Proteomes" id="UP000287033">
    <property type="component" value="Unassembled WGS sequence"/>
</dbReference>
<comment type="caution">
    <text evidence="1">The sequence shown here is derived from an EMBL/GenBank/DDBJ whole genome shotgun (WGS) entry which is preliminary data.</text>
</comment>
<name>A0A401S6P6_CHIPU</name>
<evidence type="ECO:0000313" key="2">
    <source>
        <dbReference type="Proteomes" id="UP000287033"/>
    </source>
</evidence>
<gene>
    <name evidence="1" type="ORF">chiPu_0004486</name>
</gene>
<accession>A0A401S6P6</accession>
<keyword evidence="2" id="KW-1185">Reference proteome</keyword>
<organism evidence="1 2">
    <name type="scientific">Chiloscyllium punctatum</name>
    <name type="common">Brownbanded bambooshark</name>
    <name type="synonym">Hemiscyllium punctatum</name>
    <dbReference type="NCBI Taxonomy" id="137246"/>
    <lineage>
        <taxon>Eukaryota</taxon>
        <taxon>Metazoa</taxon>
        <taxon>Chordata</taxon>
        <taxon>Craniata</taxon>
        <taxon>Vertebrata</taxon>
        <taxon>Chondrichthyes</taxon>
        <taxon>Elasmobranchii</taxon>
        <taxon>Galeomorphii</taxon>
        <taxon>Galeoidea</taxon>
        <taxon>Orectolobiformes</taxon>
        <taxon>Hemiscylliidae</taxon>
        <taxon>Chiloscyllium</taxon>
    </lineage>
</organism>
<evidence type="ECO:0000313" key="1">
    <source>
        <dbReference type="EMBL" id="GCC26072.1"/>
    </source>
</evidence>
<dbReference type="AlphaFoldDB" id="A0A401S6P6"/>
<reference evidence="1 2" key="1">
    <citation type="journal article" date="2018" name="Nat. Ecol. Evol.">
        <title>Shark genomes provide insights into elasmobranch evolution and the origin of vertebrates.</title>
        <authorList>
            <person name="Hara Y"/>
            <person name="Yamaguchi K"/>
            <person name="Onimaru K"/>
            <person name="Kadota M"/>
            <person name="Koyanagi M"/>
            <person name="Keeley SD"/>
            <person name="Tatsumi K"/>
            <person name="Tanaka K"/>
            <person name="Motone F"/>
            <person name="Kageyama Y"/>
            <person name="Nozu R"/>
            <person name="Adachi N"/>
            <person name="Nishimura O"/>
            <person name="Nakagawa R"/>
            <person name="Tanegashima C"/>
            <person name="Kiyatake I"/>
            <person name="Matsumoto R"/>
            <person name="Murakumo K"/>
            <person name="Nishida K"/>
            <person name="Terakita A"/>
            <person name="Kuratani S"/>
            <person name="Sato K"/>
            <person name="Hyodo S Kuraku.S."/>
        </authorList>
    </citation>
    <scope>NUCLEOTIDE SEQUENCE [LARGE SCALE GENOMIC DNA]</scope>
</reference>
<sequence>MPCGCCRPGFDVHGKNREGLGLHPPTYLWTDSTNQYPDLARGRRKEVEEEINFDPFCWDPPLNPFDGNKRDYTEIVKPCKSRGGGGRRRRFYPAVTTDPPHGRNFLTDSPGERSYPPRCMLCRTWGKEVCVPRKNTTPATFSLCLNI</sequence>
<protein>
    <submittedName>
        <fullName evidence="1">Uncharacterized protein</fullName>
    </submittedName>
</protein>
<dbReference type="EMBL" id="BEZZ01000109">
    <property type="protein sequence ID" value="GCC26072.1"/>
    <property type="molecule type" value="Genomic_DNA"/>
</dbReference>
<proteinExistence type="predicted"/>